<dbReference type="CDD" id="cd01949">
    <property type="entry name" value="GGDEF"/>
    <property type="match status" value="1"/>
</dbReference>
<accession>A0ABQ4V6G9</accession>
<evidence type="ECO:0000313" key="4">
    <source>
        <dbReference type="EMBL" id="GJF08439.1"/>
    </source>
</evidence>
<dbReference type="SUPFAM" id="SSF55073">
    <property type="entry name" value="Nucleotide cyclase"/>
    <property type="match status" value="1"/>
</dbReference>
<dbReference type="InterPro" id="IPR043128">
    <property type="entry name" value="Rev_trsase/Diguanyl_cyclase"/>
</dbReference>
<gene>
    <name evidence="4" type="ORF">NGTWS1702_30580</name>
</gene>
<feature type="transmembrane region" description="Helical" evidence="1">
    <location>
        <begin position="85"/>
        <end position="109"/>
    </location>
</feature>
<feature type="transmembrane region" description="Helical" evidence="1">
    <location>
        <begin position="12"/>
        <end position="36"/>
    </location>
</feature>
<protein>
    <recommendedName>
        <fullName evidence="6">Diguanylate cyclase</fullName>
    </recommendedName>
</protein>
<evidence type="ECO:0000313" key="5">
    <source>
        <dbReference type="Proteomes" id="UP001060504"/>
    </source>
</evidence>
<keyword evidence="1" id="KW-0812">Transmembrane</keyword>
<dbReference type="Pfam" id="PF00990">
    <property type="entry name" value="GGDEF"/>
    <property type="match status" value="1"/>
</dbReference>
<dbReference type="PROSITE" id="PS50887">
    <property type="entry name" value="GGDEF"/>
    <property type="match status" value="1"/>
</dbReference>
<organism evidence="4 5">
    <name type="scientific">Mycolicibacterium cyprinidarum</name>
    <dbReference type="NCBI Taxonomy" id="2860311"/>
    <lineage>
        <taxon>Bacteria</taxon>
        <taxon>Bacillati</taxon>
        <taxon>Actinomycetota</taxon>
        <taxon>Actinomycetes</taxon>
        <taxon>Mycobacteriales</taxon>
        <taxon>Mycobacteriaceae</taxon>
        <taxon>Mycolicibacterium</taxon>
    </lineage>
</organism>
<dbReference type="Proteomes" id="UP001060504">
    <property type="component" value="Unassembled WGS sequence"/>
</dbReference>
<feature type="transmembrane region" description="Helical" evidence="1">
    <location>
        <begin position="260"/>
        <end position="280"/>
    </location>
</feature>
<proteinExistence type="predicted"/>
<dbReference type="NCBIfam" id="TIGR00254">
    <property type="entry name" value="GGDEF"/>
    <property type="match status" value="1"/>
</dbReference>
<dbReference type="InterPro" id="IPR029787">
    <property type="entry name" value="Nucleotide_cyclase"/>
</dbReference>
<dbReference type="InterPro" id="IPR013655">
    <property type="entry name" value="PAS_fold_3"/>
</dbReference>
<sequence>MSRVFSGVHLKVPLVWWVRATVGVVLIVVALDWAGWAKGIEALTRGLASWPQMTPWTALLLAGLAIAILVQSGRPWTPLVWAGRGLAVVVGVLALGFLAQYATGFSFGMDTVWFSEPVQALQESWPGRPSPRTAASALLLTVAVGLTRLDRHWVRVAWPVLVAAAATLPLVAVLAYLFDTLSMVGVTRSTGMGISTALGLLLLSVATLMARPDRNPAAWLLARPDRRTLIRLIAITAGLPILVGLSRLLFLTLGLRDDPAWVLSIAVSTIVLGMATFYLSQHEQKLLIDKEVLSSQRADAEARYRILADNAVDIVVHLHGTVVHLHGTAVAWVSPSVQTAFGDPPQQWIGSDFRSRIHPDDLEEAVAALQTIAPGNPVVTRFRIGTADHSYHWVEGHGKSYVDAEGNTDGVIVALRVVDDQVQTEQQLQKLARFDPLTGLVNRGEALARLETALTHPRSSGSHLGLLFCDVDRFKAVNDTWGHAVGDLVLSTLAARIRQCVRQGDTVGRTGGDEILVQLPDLHSLEEAVQIAEKIRAHAAEPIDQDGKTIYTTVSIGVTLAVPGESILALTARADKAMYQAKDAGRNTVTCI</sequence>
<feature type="transmembrane region" description="Helical" evidence="1">
    <location>
        <begin position="190"/>
        <end position="209"/>
    </location>
</feature>
<comment type="caution">
    <text evidence="4">The sequence shown here is derived from an EMBL/GenBank/DDBJ whole genome shotgun (WGS) entry which is preliminary data.</text>
</comment>
<dbReference type="EMBL" id="BPRH01003195">
    <property type="protein sequence ID" value="GJF08439.1"/>
    <property type="molecule type" value="Genomic_DNA"/>
</dbReference>
<keyword evidence="1" id="KW-1133">Transmembrane helix</keyword>
<dbReference type="PANTHER" id="PTHR46663:SF4">
    <property type="entry name" value="DIGUANYLATE CYCLASE DGCT-RELATED"/>
    <property type="match status" value="1"/>
</dbReference>
<dbReference type="Gene3D" id="3.30.450.20">
    <property type="entry name" value="PAS domain"/>
    <property type="match status" value="1"/>
</dbReference>
<keyword evidence="1" id="KW-0472">Membrane</keyword>
<dbReference type="PROSITE" id="PS50112">
    <property type="entry name" value="PAS"/>
    <property type="match status" value="1"/>
</dbReference>
<feature type="transmembrane region" description="Helical" evidence="1">
    <location>
        <begin position="56"/>
        <end position="73"/>
    </location>
</feature>
<dbReference type="NCBIfam" id="TIGR00229">
    <property type="entry name" value="sensory_box"/>
    <property type="match status" value="1"/>
</dbReference>
<evidence type="ECO:0008006" key="6">
    <source>
        <dbReference type="Google" id="ProtNLM"/>
    </source>
</evidence>
<dbReference type="InterPro" id="IPR052163">
    <property type="entry name" value="DGC-Regulatory_Protein"/>
</dbReference>
<evidence type="ECO:0000259" key="2">
    <source>
        <dbReference type="PROSITE" id="PS50112"/>
    </source>
</evidence>
<dbReference type="InterPro" id="IPR035965">
    <property type="entry name" value="PAS-like_dom_sf"/>
</dbReference>
<feature type="domain" description="GGDEF" evidence="3">
    <location>
        <begin position="462"/>
        <end position="592"/>
    </location>
</feature>
<dbReference type="Gene3D" id="3.30.70.270">
    <property type="match status" value="1"/>
</dbReference>
<dbReference type="CDD" id="cd00130">
    <property type="entry name" value="PAS"/>
    <property type="match status" value="1"/>
</dbReference>
<evidence type="ECO:0000259" key="3">
    <source>
        <dbReference type="PROSITE" id="PS50887"/>
    </source>
</evidence>
<evidence type="ECO:0000256" key="1">
    <source>
        <dbReference type="SAM" id="Phobius"/>
    </source>
</evidence>
<reference evidence="4 5" key="1">
    <citation type="submission" date="2021-08" db="EMBL/GenBank/DDBJ databases">
        <title>Draft genome sequence of Mycolicibacterium sp. NGTWS1702 strain.</title>
        <authorList>
            <person name="Matsumoto M."/>
            <person name="Tang B.C.C."/>
            <person name="Machida Y."/>
            <person name="Matoyama H."/>
            <person name="Kishihara T."/>
            <person name="Sato S."/>
            <person name="Kondo I."/>
            <person name="Sano M."/>
            <person name="Kato G."/>
        </authorList>
    </citation>
    <scope>NUCLEOTIDE SEQUENCE [LARGE SCALE GENOMIC DNA]</scope>
    <source>
        <strain evidence="4 5">NGTWSNA01</strain>
    </source>
</reference>
<keyword evidence="5" id="KW-1185">Reference proteome</keyword>
<feature type="transmembrane region" description="Helical" evidence="1">
    <location>
        <begin position="229"/>
        <end position="254"/>
    </location>
</feature>
<feature type="domain" description="PAS" evidence="2">
    <location>
        <begin position="322"/>
        <end position="376"/>
    </location>
</feature>
<dbReference type="PANTHER" id="PTHR46663">
    <property type="entry name" value="DIGUANYLATE CYCLASE DGCT-RELATED"/>
    <property type="match status" value="1"/>
</dbReference>
<name>A0ABQ4V6G9_9MYCO</name>
<feature type="transmembrane region" description="Helical" evidence="1">
    <location>
        <begin position="156"/>
        <end position="178"/>
    </location>
</feature>
<dbReference type="InterPro" id="IPR000160">
    <property type="entry name" value="GGDEF_dom"/>
</dbReference>
<dbReference type="SMART" id="SM00267">
    <property type="entry name" value="GGDEF"/>
    <property type="match status" value="1"/>
</dbReference>
<dbReference type="Pfam" id="PF08447">
    <property type="entry name" value="PAS_3"/>
    <property type="match status" value="1"/>
</dbReference>
<dbReference type="SUPFAM" id="SSF55785">
    <property type="entry name" value="PYP-like sensor domain (PAS domain)"/>
    <property type="match status" value="1"/>
</dbReference>
<dbReference type="InterPro" id="IPR000014">
    <property type="entry name" value="PAS"/>
</dbReference>